<dbReference type="AlphaFoldDB" id="A0A8C1ABF0"/>
<evidence type="ECO:0000313" key="2">
    <source>
        <dbReference type="Proteomes" id="UP000694701"/>
    </source>
</evidence>
<protein>
    <submittedName>
        <fullName evidence="1">Uncharacterized protein</fullName>
    </submittedName>
</protein>
<evidence type="ECO:0000313" key="1">
    <source>
        <dbReference type="Ensembl" id="ENSCCRP00020094306.1"/>
    </source>
</evidence>
<dbReference type="Proteomes" id="UP000694701">
    <property type="component" value="Unplaced"/>
</dbReference>
<reference evidence="1" key="1">
    <citation type="submission" date="2025-08" db="UniProtKB">
        <authorList>
            <consortium name="Ensembl"/>
        </authorList>
    </citation>
    <scope>IDENTIFICATION</scope>
</reference>
<name>A0A8C1ABF0_CYPCA</name>
<sequence>MEEAVTRKFVHEDSSHIFSFCGKMIFP</sequence>
<accession>A0A8C1ABF0</accession>
<dbReference type="Ensembl" id="ENSCCRT00020103048.1">
    <property type="protein sequence ID" value="ENSCCRP00020094306.1"/>
    <property type="gene ID" value="ENSCCRG00020043173.1"/>
</dbReference>
<proteinExistence type="predicted"/>
<organism evidence="1 2">
    <name type="scientific">Cyprinus carpio</name>
    <name type="common">Common carp</name>
    <dbReference type="NCBI Taxonomy" id="7962"/>
    <lineage>
        <taxon>Eukaryota</taxon>
        <taxon>Metazoa</taxon>
        <taxon>Chordata</taxon>
        <taxon>Craniata</taxon>
        <taxon>Vertebrata</taxon>
        <taxon>Euteleostomi</taxon>
        <taxon>Actinopterygii</taxon>
        <taxon>Neopterygii</taxon>
        <taxon>Teleostei</taxon>
        <taxon>Ostariophysi</taxon>
        <taxon>Cypriniformes</taxon>
        <taxon>Cyprinidae</taxon>
        <taxon>Cyprininae</taxon>
        <taxon>Cyprinus</taxon>
    </lineage>
</organism>